<dbReference type="Pfam" id="PF06114">
    <property type="entry name" value="Peptidase_M78"/>
    <property type="match status" value="1"/>
</dbReference>
<dbReference type="RefSeq" id="WP_394395403.1">
    <property type="nucleotide sequence ID" value="NZ_JBIGHW010000002.1"/>
</dbReference>
<protein>
    <submittedName>
        <fullName evidence="2">ImmA/IrrE family metallo-endopeptidase</fullName>
    </submittedName>
</protein>
<gene>
    <name evidence="2" type="ORF">ACG0Z3_03620</name>
</gene>
<proteinExistence type="predicted"/>
<comment type="caution">
    <text evidence="2">The sequence shown here is derived from an EMBL/GenBank/DDBJ whole genome shotgun (WGS) entry which is preliminary data.</text>
</comment>
<evidence type="ECO:0000313" key="3">
    <source>
        <dbReference type="Proteomes" id="UP001606301"/>
    </source>
</evidence>
<accession>A0ABW7FDY6</accession>
<dbReference type="Proteomes" id="UP001606301">
    <property type="component" value="Unassembled WGS sequence"/>
</dbReference>
<organism evidence="2 3">
    <name type="scientific">Pelomonas margarita</name>
    <dbReference type="NCBI Taxonomy" id="3299031"/>
    <lineage>
        <taxon>Bacteria</taxon>
        <taxon>Pseudomonadati</taxon>
        <taxon>Pseudomonadota</taxon>
        <taxon>Betaproteobacteria</taxon>
        <taxon>Burkholderiales</taxon>
        <taxon>Sphaerotilaceae</taxon>
        <taxon>Roseateles</taxon>
    </lineage>
</organism>
<dbReference type="Gene3D" id="1.10.10.2910">
    <property type="match status" value="1"/>
</dbReference>
<dbReference type="PANTHER" id="PTHR43236">
    <property type="entry name" value="ANTITOXIN HIGA1"/>
    <property type="match status" value="1"/>
</dbReference>
<dbReference type="PANTHER" id="PTHR43236:SF1">
    <property type="entry name" value="BLL7220 PROTEIN"/>
    <property type="match status" value="1"/>
</dbReference>
<sequence length="361" mass="40261">MKEENDALMAAARRATEVLDEFEARKRIDAGYTRIDAEQLASASDVVVMYRKLELLLGGFLVEDGTPGIIVNWDRPRGLVHMTCAHELGHFALGHDSTADTTVDVSKDAAIVERTANQFAYALLAPSWLVSQTMRSQRWGRSNLRDPFVVYQMSLRLGMSYKAMVWSLHRLGHLLLNDALDIVDVQPISLKRHLLGGVAPNNSRSDVWMLTEADRDRVLEPGRGDQLVFSLPNHSGSGRLWSVDDAQSEGFTLKPFVRDARTVPARRDPQFIVGGDGATLRYELMTTPFASPADSADEVDDDEPVSMLGVRKRAIALTERAPWKQQDTAGGQLNLFAEFEQLEDGLPQPERHRRLVTSRLA</sequence>
<feature type="domain" description="IrrE N-terminal-like" evidence="1">
    <location>
        <begin position="43"/>
        <end position="140"/>
    </location>
</feature>
<dbReference type="EMBL" id="JBIGHW010000002">
    <property type="protein sequence ID" value="MFG6439762.1"/>
    <property type="molecule type" value="Genomic_DNA"/>
</dbReference>
<evidence type="ECO:0000313" key="2">
    <source>
        <dbReference type="EMBL" id="MFG6439762.1"/>
    </source>
</evidence>
<dbReference type="InterPro" id="IPR010359">
    <property type="entry name" value="IrrE_HExxH"/>
</dbReference>
<evidence type="ECO:0000259" key="1">
    <source>
        <dbReference type="Pfam" id="PF06114"/>
    </source>
</evidence>
<dbReference type="InterPro" id="IPR052345">
    <property type="entry name" value="Rad_response_metalloprotease"/>
</dbReference>
<keyword evidence="3" id="KW-1185">Reference proteome</keyword>
<name>A0ABW7FDY6_9BURK</name>
<reference evidence="2 3" key="1">
    <citation type="submission" date="2024-08" db="EMBL/GenBank/DDBJ databases">
        <authorList>
            <person name="Lu H."/>
        </authorList>
    </citation>
    <scope>NUCLEOTIDE SEQUENCE [LARGE SCALE GENOMIC DNA]</scope>
    <source>
        <strain evidence="2 3">LKC17W</strain>
    </source>
</reference>